<reference evidence="1" key="1">
    <citation type="submission" date="2021-06" db="EMBL/GenBank/DDBJ databases">
        <title>Description of novel taxa of the family Lachnospiraceae.</title>
        <authorList>
            <person name="Chaplin A.V."/>
            <person name="Sokolova S.R."/>
            <person name="Pikina A.P."/>
            <person name="Korzhanova M."/>
            <person name="Belova V."/>
            <person name="Korostin D."/>
            <person name="Efimov B.A."/>
        </authorList>
    </citation>
    <scope>NUCLEOTIDE SEQUENCE</scope>
    <source>
        <strain evidence="1">ASD5720</strain>
    </source>
</reference>
<gene>
    <name evidence="1" type="ORF">KTH89_13410</name>
</gene>
<dbReference type="CDD" id="cd06561">
    <property type="entry name" value="AlkD_like"/>
    <property type="match status" value="1"/>
</dbReference>
<comment type="caution">
    <text evidence="1">The sequence shown here is derived from an EMBL/GenBank/DDBJ whole genome shotgun (WGS) entry which is preliminary data.</text>
</comment>
<name>A0A949K5I5_9FIRM</name>
<protein>
    <submittedName>
        <fullName evidence="1">DNA alkylation repair protein</fullName>
    </submittedName>
</protein>
<dbReference type="InterPro" id="IPR016024">
    <property type="entry name" value="ARM-type_fold"/>
</dbReference>
<accession>A0A949K5I5</accession>
<evidence type="ECO:0000313" key="2">
    <source>
        <dbReference type="Proteomes" id="UP000712157"/>
    </source>
</evidence>
<dbReference type="EMBL" id="JAHQCW010000021">
    <property type="protein sequence ID" value="MBU9737541.1"/>
    <property type="molecule type" value="Genomic_DNA"/>
</dbReference>
<dbReference type="Pfam" id="PF08713">
    <property type="entry name" value="DNA_alkylation"/>
    <property type="match status" value="1"/>
</dbReference>
<dbReference type="Proteomes" id="UP000712157">
    <property type="component" value="Unassembled WGS sequence"/>
</dbReference>
<dbReference type="PANTHER" id="PTHR34070">
    <property type="entry name" value="ARMADILLO-TYPE FOLD"/>
    <property type="match status" value="1"/>
</dbReference>
<dbReference type="SUPFAM" id="SSF48371">
    <property type="entry name" value="ARM repeat"/>
    <property type="match status" value="1"/>
</dbReference>
<keyword evidence="2" id="KW-1185">Reference proteome</keyword>
<dbReference type="PANTHER" id="PTHR34070:SF1">
    <property type="entry name" value="DNA ALKYLATION REPAIR PROTEIN"/>
    <property type="match status" value="1"/>
</dbReference>
<organism evidence="1 2">
    <name type="scientific">Diplocloster agilis</name>
    <dbReference type="NCBI Taxonomy" id="2850323"/>
    <lineage>
        <taxon>Bacteria</taxon>
        <taxon>Bacillati</taxon>
        <taxon>Bacillota</taxon>
        <taxon>Clostridia</taxon>
        <taxon>Lachnospirales</taxon>
        <taxon>Lachnospiraceae</taxon>
        <taxon>Diplocloster</taxon>
    </lineage>
</organism>
<evidence type="ECO:0000313" key="1">
    <source>
        <dbReference type="EMBL" id="MBU9737541.1"/>
    </source>
</evidence>
<dbReference type="Gene3D" id="1.25.10.90">
    <property type="match status" value="1"/>
</dbReference>
<dbReference type="InterPro" id="IPR014825">
    <property type="entry name" value="DNA_alkylation"/>
</dbReference>
<dbReference type="RefSeq" id="WP_158348850.1">
    <property type="nucleotide sequence ID" value="NZ_JAHQCW010000021.1"/>
</dbReference>
<sequence length="244" mass="29294">MYNEENDWKLEHWDENTYREFLEYLKGQADSGYREFHSGLVPGKEQELILGIRMPKLREIGREVAKGNWREYLGENTHRYYEESMLHGIVLGLGRMGYEEWISRIGEFLPYVDNWAVCDCFCSGLKQVKKNQEPFWQQIDTYLSSEEPWTIRVGLVLMLDHYLLDGYVEQVLERCDRVCSPHYYVRMAQAWLVSTAYAKYPELTHEYLLRCRLDDWTYNKALQKARESYRVSAKRKELLKQMKR</sequence>
<proteinExistence type="predicted"/>
<dbReference type="AlphaFoldDB" id="A0A949K5I5"/>